<evidence type="ECO:0000313" key="2">
    <source>
        <dbReference type="WBParaSite" id="PEQ_0001110401-mRNA-1"/>
    </source>
</evidence>
<dbReference type="AlphaFoldDB" id="A0A914S1S9"/>
<dbReference type="Proteomes" id="UP000887564">
    <property type="component" value="Unplaced"/>
</dbReference>
<reference evidence="2" key="1">
    <citation type="submission" date="2022-11" db="UniProtKB">
        <authorList>
            <consortium name="WormBaseParasite"/>
        </authorList>
    </citation>
    <scope>IDENTIFICATION</scope>
</reference>
<protein>
    <submittedName>
        <fullName evidence="2">Uncharacterized protein</fullName>
    </submittedName>
</protein>
<accession>A0A914S1S9</accession>
<proteinExistence type="predicted"/>
<keyword evidence="1" id="KW-1185">Reference proteome</keyword>
<evidence type="ECO:0000313" key="1">
    <source>
        <dbReference type="Proteomes" id="UP000887564"/>
    </source>
</evidence>
<name>A0A914S1S9_PAREQ</name>
<dbReference type="WBParaSite" id="PEQ_0001110401-mRNA-1">
    <property type="protein sequence ID" value="PEQ_0001110401-mRNA-1"/>
    <property type="gene ID" value="PEQ_0001110401"/>
</dbReference>
<sequence length="34" mass="3891">MHPIYRLSRPVPNKYAVVNNTATCRIYCALGRPD</sequence>
<organism evidence="1 2">
    <name type="scientific">Parascaris equorum</name>
    <name type="common">Equine roundworm</name>
    <dbReference type="NCBI Taxonomy" id="6256"/>
    <lineage>
        <taxon>Eukaryota</taxon>
        <taxon>Metazoa</taxon>
        <taxon>Ecdysozoa</taxon>
        <taxon>Nematoda</taxon>
        <taxon>Chromadorea</taxon>
        <taxon>Rhabditida</taxon>
        <taxon>Spirurina</taxon>
        <taxon>Ascaridomorpha</taxon>
        <taxon>Ascaridoidea</taxon>
        <taxon>Ascarididae</taxon>
        <taxon>Parascaris</taxon>
    </lineage>
</organism>